<dbReference type="InterPro" id="IPR036986">
    <property type="entry name" value="S4_RNA-bd_sf"/>
</dbReference>
<dbReference type="PANTHER" id="PTHR32319">
    <property type="entry name" value="BACTERIAL HEMOLYSIN-LIKE PROTEIN"/>
    <property type="match status" value="1"/>
</dbReference>
<dbReference type="Pfam" id="PF01479">
    <property type="entry name" value="S4"/>
    <property type="match status" value="1"/>
</dbReference>
<accession>A0ABR7VPE9</accession>
<keyword evidence="1 3" id="KW-0694">RNA-binding</keyword>
<dbReference type="CDD" id="cd00165">
    <property type="entry name" value="S4"/>
    <property type="match status" value="1"/>
</dbReference>
<dbReference type="InterPro" id="IPR004538">
    <property type="entry name" value="Hemolysin_A/TlyA"/>
</dbReference>
<gene>
    <name evidence="5" type="ORF">IC602_08805</name>
</gene>
<keyword evidence="5" id="KW-0808">Transferase</keyword>
<dbReference type="GO" id="GO:0032259">
    <property type="term" value="P:methylation"/>
    <property type="evidence" value="ECO:0007669"/>
    <property type="project" value="UniProtKB-KW"/>
</dbReference>
<dbReference type="NCBIfam" id="TIGR00478">
    <property type="entry name" value="tly"/>
    <property type="match status" value="1"/>
</dbReference>
<dbReference type="Pfam" id="PF01728">
    <property type="entry name" value="FtsJ"/>
    <property type="match status" value="1"/>
</dbReference>
<dbReference type="SUPFAM" id="SSF55174">
    <property type="entry name" value="Alpha-L RNA-binding motif"/>
    <property type="match status" value="1"/>
</dbReference>
<dbReference type="Proteomes" id="UP000621631">
    <property type="component" value="Unassembled WGS sequence"/>
</dbReference>
<dbReference type="GO" id="GO:0008168">
    <property type="term" value="F:methyltransferase activity"/>
    <property type="evidence" value="ECO:0007669"/>
    <property type="project" value="UniProtKB-KW"/>
</dbReference>
<dbReference type="Gene3D" id="3.40.50.150">
    <property type="entry name" value="Vaccinia Virus protein VP39"/>
    <property type="match status" value="1"/>
</dbReference>
<organism evidence="5 6">
    <name type="scientific">Virgibacillus halodenitrificans</name>
    <name type="common">Bacillus halodenitrificans</name>
    <dbReference type="NCBI Taxonomy" id="1482"/>
    <lineage>
        <taxon>Bacteria</taxon>
        <taxon>Bacillati</taxon>
        <taxon>Bacillota</taxon>
        <taxon>Bacilli</taxon>
        <taxon>Bacillales</taxon>
        <taxon>Bacillaceae</taxon>
        <taxon>Virgibacillus</taxon>
    </lineage>
</organism>
<dbReference type="InterPro" id="IPR029063">
    <property type="entry name" value="SAM-dependent_MTases_sf"/>
</dbReference>
<evidence type="ECO:0000256" key="2">
    <source>
        <dbReference type="ARBA" id="ARBA00029460"/>
    </source>
</evidence>
<dbReference type="Gene3D" id="3.10.290.10">
    <property type="entry name" value="RNA-binding S4 domain"/>
    <property type="match status" value="1"/>
</dbReference>
<comment type="similarity">
    <text evidence="2">Belongs to the TlyA family.</text>
</comment>
<evidence type="ECO:0000256" key="3">
    <source>
        <dbReference type="PROSITE-ProRule" id="PRU00182"/>
    </source>
</evidence>
<dbReference type="EMBL" id="JACWEZ010000004">
    <property type="protein sequence ID" value="MBD1222708.1"/>
    <property type="molecule type" value="Genomic_DNA"/>
</dbReference>
<dbReference type="RefSeq" id="WP_189777914.1">
    <property type="nucleotide sequence ID" value="NZ_JACWEZ010000004.1"/>
</dbReference>
<evidence type="ECO:0000313" key="6">
    <source>
        <dbReference type="Proteomes" id="UP000621631"/>
    </source>
</evidence>
<dbReference type="InterPro" id="IPR002877">
    <property type="entry name" value="RNA_MeTrfase_FtsJ_dom"/>
</dbReference>
<protein>
    <submittedName>
        <fullName evidence="5">TlyA family RNA methyltransferase</fullName>
    </submittedName>
</protein>
<feature type="domain" description="RNA-binding S4" evidence="4">
    <location>
        <begin position="4"/>
        <end position="63"/>
    </location>
</feature>
<evidence type="ECO:0000256" key="1">
    <source>
        <dbReference type="ARBA" id="ARBA00022884"/>
    </source>
</evidence>
<dbReference type="PROSITE" id="PS50889">
    <property type="entry name" value="S4"/>
    <property type="match status" value="1"/>
</dbReference>
<reference evidence="5 6" key="1">
    <citation type="submission" date="2020-09" db="EMBL/GenBank/DDBJ databases">
        <title>Draft Genome Sequences of Oil-Oxidizing Bacteria Halomonas titanicae, Marinobacter lutaoensis, and Virgibacillus halodenitrificans Isolated from Highly Saline Environments.</title>
        <authorList>
            <person name="Grouzdev D.S."/>
            <person name="Sokolova D.S."/>
            <person name="Semenova E.M."/>
            <person name="Borzenkov I.A."/>
            <person name="Bidzhieva S.K."/>
            <person name="Poltaraus A.B."/>
            <person name="Nazina T.N."/>
        </authorList>
    </citation>
    <scope>NUCLEOTIDE SEQUENCE [LARGE SCALE GENOMIC DNA]</scope>
    <source>
        <strain evidence="5 6">VKM B-3472D</strain>
    </source>
</reference>
<dbReference type="InterPro" id="IPR002942">
    <property type="entry name" value="S4_RNA-bd"/>
</dbReference>
<dbReference type="SMART" id="SM00363">
    <property type="entry name" value="S4"/>
    <property type="match status" value="1"/>
</dbReference>
<sequence length="277" mass="31188">MGKKRVDVLLVERGLIETREKAKRIIMAGLVYTEQERIDKPGIKVEEDIPLTVKGKLFPYVGRGGLKFEKALTYFAISAQDKIMIDVGSSTGGFTDCALQNGAKLSYAIDVGYNQLDWKLRNDERVIVMERTNFRYVTPDMLSHGQPDLASVDVSFISLKLILPVLKKLLKADSNVIILIKPQFEAGKEQVGKKGIVRDRGVHFQVLKQIISFAQSEGYAFKDVTYSPITGGDGNIEFLAHFSWVNRKDCEPIDEEQLLKLVDDAHNELTIIKKKEK</sequence>
<evidence type="ECO:0000313" key="5">
    <source>
        <dbReference type="EMBL" id="MBD1222708.1"/>
    </source>
</evidence>
<dbReference type="SUPFAM" id="SSF53335">
    <property type="entry name" value="S-adenosyl-L-methionine-dependent methyltransferases"/>
    <property type="match status" value="1"/>
</dbReference>
<keyword evidence="5" id="KW-0489">Methyltransferase</keyword>
<name>A0ABR7VPE9_VIRHA</name>
<dbReference type="InterPro" id="IPR047048">
    <property type="entry name" value="TlyA"/>
</dbReference>
<dbReference type="PIRSF" id="PIRSF005578">
    <property type="entry name" value="TlyA"/>
    <property type="match status" value="1"/>
</dbReference>
<comment type="caution">
    <text evidence="5">The sequence shown here is derived from an EMBL/GenBank/DDBJ whole genome shotgun (WGS) entry which is preliminary data.</text>
</comment>
<dbReference type="PANTHER" id="PTHR32319:SF0">
    <property type="entry name" value="BACTERIAL HEMOLYSIN-LIKE PROTEIN"/>
    <property type="match status" value="1"/>
</dbReference>
<evidence type="ECO:0000259" key="4">
    <source>
        <dbReference type="SMART" id="SM00363"/>
    </source>
</evidence>
<keyword evidence="6" id="KW-1185">Reference proteome</keyword>
<proteinExistence type="inferred from homology"/>